<evidence type="ECO:0000313" key="2">
    <source>
        <dbReference type="Proteomes" id="UP001152798"/>
    </source>
</evidence>
<keyword evidence="2" id="KW-1185">Reference proteome</keyword>
<proteinExistence type="predicted"/>
<dbReference type="AlphaFoldDB" id="A0A9P0MJ95"/>
<dbReference type="EMBL" id="OV725079">
    <property type="protein sequence ID" value="CAH1396849.1"/>
    <property type="molecule type" value="Genomic_DNA"/>
</dbReference>
<dbReference type="Proteomes" id="UP001152798">
    <property type="component" value="Chromosome 3"/>
</dbReference>
<accession>A0A9P0MJ95</accession>
<name>A0A9P0MJ95_NEZVI</name>
<evidence type="ECO:0000313" key="1">
    <source>
        <dbReference type="EMBL" id="CAH1396849.1"/>
    </source>
</evidence>
<protein>
    <submittedName>
        <fullName evidence="1">Uncharacterized protein</fullName>
    </submittedName>
</protein>
<gene>
    <name evidence="1" type="ORF">NEZAVI_LOCUS6820</name>
</gene>
<sequence>MPPGSELGRQRCYVSLGRPTVSVPVMIVTSEDDHFVSDAIPDPNFCNYIVNYAYSIGYIFDVFEERMGQILDEL</sequence>
<reference evidence="1" key="1">
    <citation type="submission" date="2022-01" db="EMBL/GenBank/DDBJ databases">
        <authorList>
            <person name="King R."/>
        </authorList>
    </citation>
    <scope>NUCLEOTIDE SEQUENCE</scope>
</reference>
<organism evidence="1 2">
    <name type="scientific">Nezara viridula</name>
    <name type="common">Southern green stink bug</name>
    <name type="synonym">Cimex viridulus</name>
    <dbReference type="NCBI Taxonomy" id="85310"/>
    <lineage>
        <taxon>Eukaryota</taxon>
        <taxon>Metazoa</taxon>
        <taxon>Ecdysozoa</taxon>
        <taxon>Arthropoda</taxon>
        <taxon>Hexapoda</taxon>
        <taxon>Insecta</taxon>
        <taxon>Pterygota</taxon>
        <taxon>Neoptera</taxon>
        <taxon>Paraneoptera</taxon>
        <taxon>Hemiptera</taxon>
        <taxon>Heteroptera</taxon>
        <taxon>Panheteroptera</taxon>
        <taxon>Pentatomomorpha</taxon>
        <taxon>Pentatomoidea</taxon>
        <taxon>Pentatomidae</taxon>
        <taxon>Pentatominae</taxon>
        <taxon>Nezara</taxon>
    </lineage>
</organism>